<sequence>MNAKKIGLKNSNDLLREEIRRWIYFIMNGLLSISLICFGAIELYIPSLLSLPPYFEDHPYAPIGTGLALISGQSIISILGQVGKLYPLLKQLLSIYKLYLKSQGVEAEDSEIIDEEYEIDEGIKKDKVASN</sequence>
<organism evidence="2 3">
    <name type="scientific">Xanthocytophaga agilis</name>
    <dbReference type="NCBI Taxonomy" id="3048010"/>
    <lineage>
        <taxon>Bacteria</taxon>
        <taxon>Pseudomonadati</taxon>
        <taxon>Bacteroidota</taxon>
        <taxon>Cytophagia</taxon>
        <taxon>Cytophagales</taxon>
        <taxon>Rhodocytophagaceae</taxon>
        <taxon>Xanthocytophaga</taxon>
    </lineage>
</organism>
<keyword evidence="1" id="KW-0812">Transmembrane</keyword>
<name>A0AAE3R4J5_9BACT</name>
<accession>A0AAE3R4J5</accession>
<dbReference type="RefSeq" id="WP_314514108.1">
    <property type="nucleotide sequence ID" value="NZ_JASJOU010000008.1"/>
</dbReference>
<gene>
    <name evidence="2" type="ORF">QNI22_22705</name>
</gene>
<comment type="caution">
    <text evidence="2">The sequence shown here is derived from an EMBL/GenBank/DDBJ whole genome shotgun (WGS) entry which is preliminary data.</text>
</comment>
<evidence type="ECO:0000313" key="3">
    <source>
        <dbReference type="Proteomes" id="UP001232063"/>
    </source>
</evidence>
<feature type="transmembrane region" description="Helical" evidence="1">
    <location>
        <begin position="21"/>
        <end position="41"/>
    </location>
</feature>
<keyword evidence="1" id="KW-1133">Transmembrane helix</keyword>
<reference evidence="2" key="1">
    <citation type="submission" date="2023-05" db="EMBL/GenBank/DDBJ databases">
        <authorList>
            <person name="Zhang X."/>
        </authorList>
    </citation>
    <scope>NUCLEOTIDE SEQUENCE</scope>
    <source>
        <strain evidence="2">BD1B2-1</strain>
    </source>
</reference>
<keyword evidence="1" id="KW-0472">Membrane</keyword>
<dbReference type="AlphaFoldDB" id="A0AAE3R4J5"/>
<feature type="transmembrane region" description="Helical" evidence="1">
    <location>
        <begin position="61"/>
        <end position="80"/>
    </location>
</feature>
<dbReference type="EMBL" id="JASJOU010000008">
    <property type="protein sequence ID" value="MDJ1503496.1"/>
    <property type="molecule type" value="Genomic_DNA"/>
</dbReference>
<evidence type="ECO:0000313" key="2">
    <source>
        <dbReference type="EMBL" id="MDJ1503496.1"/>
    </source>
</evidence>
<evidence type="ECO:0000256" key="1">
    <source>
        <dbReference type="SAM" id="Phobius"/>
    </source>
</evidence>
<keyword evidence="3" id="KW-1185">Reference proteome</keyword>
<proteinExistence type="predicted"/>
<protein>
    <submittedName>
        <fullName evidence="2">Uncharacterized protein</fullName>
    </submittedName>
</protein>
<dbReference type="Proteomes" id="UP001232063">
    <property type="component" value="Unassembled WGS sequence"/>
</dbReference>